<organism evidence="2 3">
    <name type="scientific">Microbacterium murale</name>
    <dbReference type="NCBI Taxonomy" id="1081040"/>
    <lineage>
        <taxon>Bacteria</taxon>
        <taxon>Bacillati</taxon>
        <taxon>Actinomycetota</taxon>
        <taxon>Actinomycetes</taxon>
        <taxon>Micrococcales</taxon>
        <taxon>Microbacteriaceae</taxon>
        <taxon>Microbacterium</taxon>
    </lineage>
</organism>
<sequence>MSAFALKYALIALAILVVAAGVWWAMKRPNRSKRAPSRMRMPIFVPLAGWLLLAIGFLLALSAFTSRYTADLLPMRIASLAIAAGGVFFLVMYNNWYIDARSDEVQFRTILGREHVIKYVDIVDYRMREMNGQPNFRVRSASGVKLSINPRIFPVEPLFEAIRFREHTGRWPLVGERR</sequence>
<evidence type="ECO:0008006" key="4">
    <source>
        <dbReference type="Google" id="ProtNLM"/>
    </source>
</evidence>
<comment type="caution">
    <text evidence="2">The sequence shown here is derived from an EMBL/GenBank/DDBJ whole genome shotgun (WGS) entry which is preliminary data.</text>
</comment>
<feature type="transmembrane region" description="Helical" evidence="1">
    <location>
        <begin position="77"/>
        <end position="98"/>
    </location>
</feature>
<dbReference type="Proteomes" id="UP000629365">
    <property type="component" value="Unassembled WGS sequence"/>
</dbReference>
<feature type="transmembrane region" description="Helical" evidence="1">
    <location>
        <begin position="47"/>
        <end position="65"/>
    </location>
</feature>
<evidence type="ECO:0000256" key="1">
    <source>
        <dbReference type="SAM" id="Phobius"/>
    </source>
</evidence>
<protein>
    <recommendedName>
        <fullName evidence="4">PH domain-containing protein</fullName>
    </recommendedName>
</protein>
<name>A0ABQ1RGL5_9MICO</name>
<keyword evidence="1" id="KW-1133">Transmembrane helix</keyword>
<dbReference type="EMBL" id="BMCM01000001">
    <property type="protein sequence ID" value="GGD69145.1"/>
    <property type="molecule type" value="Genomic_DNA"/>
</dbReference>
<proteinExistence type="predicted"/>
<keyword evidence="3" id="KW-1185">Reference proteome</keyword>
<keyword evidence="1" id="KW-0472">Membrane</keyword>
<reference evidence="3" key="1">
    <citation type="journal article" date="2019" name="Int. J. Syst. Evol. Microbiol.">
        <title>The Global Catalogue of Microorganisms (GCM) 10K type strain sequencing project: providing services to taxonomists for standard genome sequencing and annotation.</title>
        <authorList>
            <consortium name="The Broad Institute Genomics Platform"/>
            <consortium name="The Broad Institute Genome Sequencing Center for Infectious Disease"/>
            <person name="Wu L."/>
            <person name="Ma J."/>
        </authorList>
    </citation>
    <scope>NUCLEOTIDE SEQUENCE [LARGE SCALE GENOMIC DNA]</scope>
    <source>
        <strain evidence="3">CCM 7640</strain>
    </source>
</reference>
<keyword evidence="1" id="KW-0812">Transmembrane</keyword>
<gene>
    <name evidence="2" type="ORF">GCM10007269_10360</name>
</gene>
<dbReference type="RefSeq" id="WP_229702748.1">
    <property type="nucleotide sequence ID" value="NZ_BMCM01000001.1"/>
</dbReference>
<evidence type="ECO:0000313" key="3">
    <source>
        <dbReference type="Proteomes" id="UP000629365"/>
    </source>
</evidence>
<feature type="transmembrane region" description="Helical" evidence="1">
    <location>
        <begin position="6"/>
        <end position="26"/>
    </location>
</feature>
<evidence type="ECO:0000313" key="2">
    <source>
        <dbReference type="EMBL" id="GGD69145.1"/>
    </source>
</evidence>
<accession>A0ABQ1RGL5</accession>